<keyword evidence="4 12" id="KW-0548">Nucleotidyltransferase</keyword>
<evidence type="ECO:0000256" key="8">
    <source>
        <dbReference type="ARBA" id="ARBA00022833"/>
    </source>
</evidence>
<evidence type="ECO:0000256" key="13">
    <source>
        <dbReference type="PIRNR" id="PIRNR002811"/>
    </source>
</evidence>
<reference evidence="16 17" key="1">
    <citation type="submission" date="2019-03" db="EMBL/GenBank/DDBJ databases">
        <title>Genomic Encyclopedia of Type Strains, Phase IV (KMG-IV): sequencing the most valuable type-strain genomes for metagenomic binning, comparative biology and taxonomic classification.</title>
        <authorList>
            <person name="Goeker M."/>
        </authorList>
    </citation>
    <scope>NUCLEOTIDE SEQUENCE [LARGE SCALE GENOMIC DNA]</scope>
    <source>
        <strain evidence="16 17">DSM 25903</strain>
    </source>
</reference>
<dbReference type="FunFam" id="3.90.980.10:FF:000001">
    <property type="entry name" value="DNA primase"/>
    <property type="match status" value="1"/>
</dbReference>
<dbReference type="Pfam" id="PF10410">
    <property type="entry name" value="DnaB_bind"/>
    <property type="match status" value="1"/>
</dbReference>
<keyword evidence="8 13" id="KW-0862">Zinc</keyword>
<dbReference type="SUPFAM" id="SSF56731">
    <property type="entry name" value="DNA primase core"/>
    <property type="match status" value="1"/>
</dbReference>
<dbReference type="SUPFAM" id="SSF57783">
    <property type="entry name" value="Zinc beta-ribbon"/>
    <property type="match status" value="1"/>
</dbReference>
<dbReference type="EC" id="2.7.7.101" evidence="12"/>
<evidence type="ECO:0000256" key="1">
    <source>
        <dbReference type="ARBA" id="ARBA00022478"/>
    </source>
</evidence>
<accession>A0A4R7BTQ5</accession>
<dbReference type="GO" id="GO:0003899">
    <property type="term" value="F:DNA-directed RNA polymerase activity"/>
    <property type="evidence" value="ECO:0007669"/>
    <property type="project" value="UniProtKB-UniRule"/>
</dbReference>
<evidence type="ECO:0000256" key="4">
    <source>
        <dbReference type="ARBA" id="ARBA00022695"/>
    </source>
</evidence>
<evidence type="ECO:0000256" key="7">
    <source>
        <dbReference type="ARBA" id="ARBA00022771"/>
    </source>
</evidence>
<dbReference type="EMBL" id="SNZR01000014">
    <property type="protein sequence ID" value="TDR89134.1"/>
    <property type="molecule type" value="Genomic_DNA"/>
</dbReference>
<comment type="function">
    <text evidence="12 13">RNA polymerase that catalyzes the synthesis of short RNA molecules used as primers for DNA polymerase during DNA replication.</text>
</comment>
<dbReference type="InterPro" id="IPR006171">
    <property type="entry name" value="TOPRIM_dom"/>
</dbReference>
<gene>
    <name evidence="12" type="primary">dnaG</name>
    <name evidence="16" type="ORF">EV668_3622</name>
</gene>
<sequence>MRYPPHILDEIRARLPVSSVVGRKVRLKKAGREWRGLSPFNAEKTPSFYANDQKGRYFDFSAGKDGDIFNFLMETEGLTFPEAVERLAADAGVPLPKATPEAIAQEVRRRSLHEVMDLAAAFFEANLHRGIGRAARDYLERRAIGEETQAAFRIGYAPADRFALRDHLAAKDVSAEAMAETGLLVTGEDIAVPYDRFRDRIMFPIADSRGQIVGFGGRAMSADVPAKYLNSPETPLFHKGRLLYNHHRARGAAHEAGTVIAVEGYVDVIALAQVGLRHAVAPLGTALTEDQLGLLWRMSDEPILCFDGDAAGQRAAAKAVGLALPHLAPGKSLRFALLPQGQDPDDLARSGGRAALDTVLAGARPLVDMLWAREWDGANAETPERRAAVAARLRDAVATIRDETLRRFYRDEIEARLRQMGRPAGFERGGRRGGGQTWQPPGTSTGYLSRPIGQVGPAIARFADRAGASSAREALIAAALIAHPDILHGEADSIATLDMVDPDARALCNLLVESVLHGEPAEPEIIEARADRAGLRPALDRLRTRVRPGDRWMLEPAADTRRLEEAVRQALVLQRRARTLHSEKRAAERAFADDQSEATLSWLQEVSAELTSLDGTEAEPGRN</sequence>
<comment type="subunit">
    <text evidence="12">Monomer. Interacts with DnaB.</text>
</comment>
<evidence type="ECO:0000256" key="5">
    <source>
        <dbReference type="ARBA" id="ARBA00022705"/>
    </source>
</evidence>
<organism evidence="16 17">
    <name type="scientific">Enterovirga rhinocerotis</name>
    <dbReference type="NCBI Taxonomy" id="1339210"/>
    <lineage>
        <taxon>Bacteria</taxon>
        <taxon>Pseudomonadati</taxon>
        <taxon>Pseudomonadota</taxon>
        <taxon>Alphaproteobacteria</taxon>
        <taxon>Hyphomicrobiales</taxon>
        <taxon>Methylobacteriaceae</taxon>
        <taxon>Enterovirga</taxon>
    </lineage>
</organism>
<dbReference type="Pfam" id="PF08275">
    <property type="entry name" value="DNAG_N"/>
    <property type="match status" value="1"/>
</dbReference>
<dbReference type="Pfam" id="PF01807">
    <property type="entry name" value="Zn_ribbon_DnaG"/>
    <property type="match status" value="1"/>
</dbReference>
<dbReference type="InterPro" id="IPR036977">
    <property type="entry name" value="DNA_primase_Znf_CHC2"/>
</dbReference>
<comment type="catalytic activity">
    <reaction evidence="12">
        <text>ssDNA + n NTP = ssDNA/pppN(pN)n-1 hybrid + (n-1) diphosphate.</text>
        <dbReference type="EC" id="2.7.7.101"/>
    </reaction>
</comment>
<evidence type="ECO:0000256" key="12">
    <source>
        <dbReference type="HAMAP-Rule" id="MF_00974"/>
    </source>
</evidence>
<comment type="caution">
    <text evidence="12">Lacks conserved residue(s) required for the propagation of feature annotation.</text>
</comment>
<dbReference type="InterPro" id="IPR050219">
    <property type="entry name" value="DnaG_primase"/>
</dbReference>
<keyword evidence="1 12" id="KW-0240">DNA-directed RNA polymerase</keyword>
<dbReference type="InterPro" id="IPR006295">
    <property type="entry name" value="DNA_primase_DnaG"/>
</dbReference>
<dbReference type="InterPro" id="IPR002694">
    <property type="entry name" value="Znf_CHC2"/>
</dbReference>
<name>A0A4R7BTQ5_9HYPH</name>
<evidence type="ECO:0000256" key="9">
    <source>
        <dbReference type="ARBA" id="ARBA00022842"/>
    </source>
</evidence>
<dbReference type="InterPro" id="IPR030846">
    <property type="entry name" value="DnaG_bac"/>
</dbReference>
<dbReference type="OrthoDB" id="9803773at2"/>
<keyword evidence="11 12" id="KW-0804">Transcription</keyword>
<dbReference type="InterPro" id="IPR037068">
    <property type="entry name" value="DNA_primase_core_N_sf"/>
</dbReference>
<comment type="similarity">
    <text evidence="12 13">Belongs to the DnaG primase family.</text>
</comment>
<feature type="region of interest" description="Disordered" evidence="14">
    <location>
        <begin position="423"/>
        <end position="444"/>
    </location>
</feature>
<dbReference type="SMART" id="SM00400">
    <property type="entry name" value="ZnF_CHCC"/>
    <property type="match status" value="1"/>
</dbReference>
<proteinExistence type="inferred from homology"/>
<dbReference type="GO" id="GO:0003677">
    <property type="term" value="F:DNA binding"/>
    <property type="evidence" value="ECO:0007669"/>
    <property type="project" value="UniProtKB-KW"/>
</dbReference>
<dbReference type="AlphaFoldDB" id="A0A4R7BTQ5"/>
<evidence type="ECO:0000256" key="2">
    <source>
        <dbReference type="ARBA" id="ARBA00022515"/>
    </source>
</evidence>
<evidence type="ECO:0000313" key="16">
    <source>
        <dbReference type="EMBL" id="TDR89134.1"/>
    </source>
</evidence>
<protein>
    <recommendedName>
        <fullName evidence="12 13">DNA primase</fullName>
        <ecNumber evidence="12">2.7.7.101</ecNumber>
    </recommendedName>
</protein>
<keyword evidence="6 13" id="KW-0479">Metal-binding</keyword>
<comment type="cofactor">
    <cofactor evidence="13">
        <name>Zn(2+)</name>
        <dbReference type="ChEBI" id="CHEBI:29105"/>
    </cofactor>
    <text evidence="13">Binds 1 zinc ion per monomer.</text>
</comment>
<dbReference type="GO" id="GO:0006269">
    <property type="term" value="P:DNA replication, synthesis of primer"/>
    <property type="evidence" value="ECO:0007669"/>
    <property type="project" value="UniProtKB-UniRule"/>
</dbReference>
<keyword evidence="9" id="KW-0460">Magnesium</keyword>
<dbReference type="FunFam" id="3.40.1360.10:FF:000002">
    <property type="entry name" value="DNA primase"/>
    <property type="match status" value="1"/>
</dbReference>
<dbReference type="InterPro" id="IPR013264">
    <property type="entry name" value="DNAG_N"/>
</dbReference>
<keyword evidence="10 12" id="KW-0238">DNA-binding</keyword>
<evidence type="ECO:0000256" key="14">
    <source>
        <dbReference type="SAM" id="MobiDB-lite"/>
    </source>
</evidence>
<dbReference type="PANTHER" id="PTHR30313">
    <property type="entry name" value="DNA PRIMASE"/>
    <property type="match status" value="1"/>
</dbReference>
<dbReference type="Proteomes" id="UP000295122">
    <property type="component" value="Unassembled WGS sequence"/>
</dbReference>
<keyword evidence="3 12" id="KW-0808">Transferase</keyword>
<dbReference type="GO" id="GO:0008270">
    <property type="term" value="F:zinc ion binding"/>
    <property type="evidence" value="ECO:0007669"/>
    <property type="project" value="UniProtKB-KW"/>
</dbReference>
<comment type="caution">
    <text evidence="16">The sequence shown here is derived from an EMBL/GenBank/DDBJ whole genome shotgun (WGS) entry which is preliminary data.</text>
</comment>
<feature type="domain" description="Toprim" evidence="15">
    <location>
        <begin position="257"/>
        <end position="339"/>
    </location>
</feature>
<dbReference type="InterPro" id="IPR034151">
    <property type="entry name" value="TOPRIM_DnaG_bac"/>
</dbReference>
<dbReference type="PANTHER" id="PTHR30313:SF2">
    <property type="entry name" value="DNA PRIMASE"/>
    <property type="match status" value="1"/>
</dbReference>
<dbReference type="RefSeq" id="WP_133772615.1">
    <property type="nucleotide sequence ID" value="NZ_SNZR01000014.1"/>
</dbReference>
<dbReference type="GO" id="GO:1990077">
    <property type="term" value="C:primosome complex"/>
    <property type="evidence" value="ECO:0007669"/>
    <property type="project" value="UniProtKB-KW"/>
</dbReference>
<evidence type="ECO:0000256" key="11">
    <source>
        <dbReference type="ARBA" id="ARBA00023163"/>
    </source>
</evidence>
<dbReference type="GO" id="GO:0000428">
    <property type="term" value="C:DNA-directed RNA polymerase complex"/>
    <property type="evidence" value="ECO:0007669"/>
    <property type="project" value="UniProtKB-KW"/>
</dbReference>
<dbReference type="GO" id="GO:0005737">
    <property type="term" value="C:cytoplasm"/>
    <property type="evidence" value="ECO:0007669"/>
    <property type="project" value="TreeGrafter"/>
</dbReference>
<keyword evidence="17" id="KW-1185">Reference proteome</keyword>
<evidence type="ECO:0000313" key="17">
    <source>
        <dbReference type="Proteomes" id="UP000295122"/>
    </source>
</evidence>
<dbReference type="PIRSF" id="PIRSF002811">
    <property type="entry name" value="DnaG"/>
    <property type="match status" value="1"/>
</dbReference>
<keyword evidence="2 12" id="KW-0639">Primosome</keyword>
<dbReference type="Gene3D" id="3.90.580.10">
    <property type="entry name" value="Zinc finger, CHC2-type domain"/>
    <property type="match status" value="1"/>
</dbReference>
<dbReference type="HAMAP" id="MF_00974">
    <property type="entry name" value="DNA_primase_DnaG"/>
    <property type="match status" value="1"/>
</dbReference>
<dbReference type="NCBIfam" id="TIGR01391">
    <property type="entry name" value="dnaG"/>
    <property type="match status" value="1"/>
</dbReference>
<dbReference type="Gene3D" id="3.40.1360.10">
    <property type="match status" value="1"/>
</dbReference>
<dbReference type="PROSITE" id="PS50880">
    <property type="entry name" value="TOPRIM"/>
    <property type="match status" value="1"/>
</dbReference>
<keyword evidence="7" id="KW-0863">Zinc-finger</keyword>
<evidence type="ECO:0000256" key="3">
    <source>
        <dbReference type="ARBA" id="ARBA00022679"/>
    </source>
</evidence>
<evidence type="ECO:0000256" key="6">
    <source>
        <dbReference type="ARBA" id="ARBA00022723"/>
    </source>
</evidence>
<dbReference type="SMART" id="SM00493">
    <property type="entry name" value="TOPRIM"/>
    <property type="match status" value="1"/>
</dbReference>
<dbReference type="Gene3D" id="3.90.980.10">
    <property type="entry name" value="DNA primase, catalytic core, N-terminal domain"/>
    <property type="match status" value="1"/>
</dbReference>
<keyword evidence="5 12" id="KW-0235">DNA replication</keyword>
<evidence type="ECO:0000259" key="15">
    <source>
        <dbReference type="PROSITE" id="PS50880"/>
    </source>
</evidence>
<dbReference type="Pfam" id="PF13662">
    <property type="entry name" value="Toprim_4"/>
    <property type="match status" value="1"/>
</dbReference>
<dbReference type="InterPro" id="IPR019475">
    <property type="entry name" value="DNA_primase_DnaB-bd"/>
</dbReference>
<dbReference type="CDD" id="cd03364">
    <property type="entry name" value="TOPRIM_DnaG_primases"/>
    <property type="match status" value="1"/>
</dbReference>
<evidence type="ECO:0000256" key="10">
    <source>
        <dbReference type="ARBA" id="ARBA00023125"/>
    </source>
</evidence>